<feature type="chain" id="PRO_5009263621" description="Murein lipoprotein" evidence="2">
    <location>
        <begin position="23"/>
        <end position="116"/>
    </location>
</feature>
<evidence type="ECO:0000313" key="3">
    <source>
        <dbReference type="EMBL" id="SDS87220.1"/>
    </source>
</evidence>
<dbReference type="InterPro" id="IPR053716">
    <property type="entry name" value="Flag_assembly_chemotaxis_eff"/>
</dbReference>
<name>A0A1H1VRZ1_9GAMM</name>
<gene>
    <name evidence="3" type="ORF">SAMN05216421_2372</name>
</gene>
<dbReference type="Gene3D" id="1.10.287.1700">
    <property type="match status" value="1"/>
</dbReference>
<dbReference type="AlphaFoldDB" id="A0A1H1VRZ1"/>
<evidence type="ECO:0000256" key="1">
    <source>
        <dbReference type="SAM" id="MobiDB-lite"/>
    </source>
</evidence>
<keyword evidence="2" id="KW-0732">Signal</keyword>
<organism evidence="3 4">
    <name type="scientific">Halopseudomonas xinjiangensis</name>
    <dbReference type="NCBI Taxonomy" id="487184"/>
    <lineage>
        <taxon>Bacteria</taxon>
        <taxon>Pseudomonadati</taxon>
        <taxon>Pseudomonadota</taxon>
        <taxon>Gammaproteobacteria</taxon>
        <taxon>Pseudomonadales</taxon>
        <taxon>Pseudomonadaceae</taxon>
        <taxon>Halopseudomonas</taxon>
    </lineage>
</organism>
<feature type="region of interest" description="Disordered" evidence="1">
    <location>
        <begin position="78"/>
        <end position="116"/>
    </location>
</feature>
<evidence type="ECO:0008006" key="5">
    <source>
        <dbReference type="Google" id="ProtNLM"/>
    </source>
</evidence>
<sequence length="116" mass="12888">MNKPSLALTGILALALSGCANKQPSTADLMRQHGAQDSSRAALQKDLAKQWDRGNELIASGTKQIKVAEKQISQAEKQLREAQRDLKQAKRDVSKGERLKQRAEKRFSEEFPQSSL</sequence>
<dbReference type="Proteomes" id="UP000243207">
    <property type="component" value="Chromosome I"/>
</dbReference>
<dbReference type="STRING" id="487184.SAMN05216421_2372"/>
<proteinExistence type="predicted"/>
<protein>
    <recommendedName>
        <fullName evidence="5">Murein lipoprotein</fullName>
    </recommendedName>
</protein>
<dbReference type="EMBL" id="LT629736">
    <property type="protein sequence ID" value="SDS87220.1"/>
    <property type="molecule type" value="Genomic_DNA"/>
</dbReference>
<accession>A0A1H1VRZ1</accession>
<dbReference type="PROSITE" id="PS51257">
    <property type="entry name" value="PROKAR_LIPOPROTEIN"/>
    <property type="match status" value="1"/>
</dbReference>
<dbReference type="RefSeq" id="WP_093394937.1">
    <property type="nucleotide sequence ID" value="NZ_LT629736.1"/>
</dbReference>
<feature type="compositionally biased region" description="Basic and acidic residues" evidence="1">
    <location>
        <begin position="78"/>
        <end position="109"/>
    </location>
</feature>
<feature type="signal peptide" evidence="2">
    <location>
        <begin position="1"/>
        <end position="22"/>
    </location>
</feature>
<reference evidence="4" key="1">
    <citation type="submission" date="2016-10" db="EMBL/GenBank/DDBJ databases">
        <authorList>
            <person name="Varghese N."/>
            <person name="Submissions S."/>
        </authorList>
    </citation>
    <scope>NUCLEOTIDE SEQUENCE [LARGE SCALE GENOMIC DNA]</scope>
    <source>
        <strain evidence="4">NRRL B-51270</strain>
    </source>
</reference>
<keyword evidence="4" id="KW-1185">Reference proteome</keyword>
<dbReference type="OrthoDB" id="7066539at2"/>
<evidence type="ECO:0000313" key="4">
    <source>
        <dbReference type="Proteomes" id="UP000243207"/>
    </source>
</evidence>
<evidence type="ECO:0000256" key="2">
    <source>
        <dbReference type="SAM" id="SignalP"/>
    </source>
</evidence>